<dbReference type="InterPro" id="IPR054075">
    <property type="entry name" value="Gp53-like_C"/>
</dbReference>
<dbReference type="PANTHER" id="PTHR35191:SF1">
    <property type="entry name" value="PROPHAGE SIDE TAIL FIBER PROTEIN HOMOLOG STFQ-RELATED"/>
    <property type="match status" value="1"/>
</dbReference>
<keyword evidence="4" id="KW-1185">Reference proteome</keyword>
<dbReference type="OrthoDB" id="9810174at2"/>
<sequence>MNYYSIITDYGKALETAAISQGRAVILTDYVIGDGNGQAVTPDPARTTLVREVYRGKISSLDVSQEQANQLIARLVLPPKVGGFVVREAGLLTKDGHLYAVASCAAIEKPEQGVSVNLNFRLAVSEKAEITLSVISGEGLFLRQDANLSDLRDTVKARGYLGLKGAAVLNVGEKKDTVAAGDDRRLNNALQKGNNLSELTNTDKARRNLGLGSLAAQNADNVHITGGEITTTKGVTVGGNLITEGSDFIRKKGISADKNRNLNITRGLSLQGKGDQYAEMSFTEKVGQYADISFRVHSGGLDGLFSLRNNGELRLNGELWLGDTCLSKDGNIHGTCWQGWLYDYLNNTFGKRNIAHFVLPQWWRCGSTGLIIQWGTAGRGNNLRVNFPVAFPSACFTVMMTQTNSDSGNNSTSNISVTGRDNYGFTSHIYTLERSADWVAFGH</sequence>
<dbReference type="eggNOG" id="COG5301">
    <property type="taxonomic scope" value="Bacteria"/>
</dbReference>
<dbReference type="Pfam" id="PF12571">
    <property type="entry name" value="Phage_tail_fib"/>
    <property type="match status" value="1"/>
</dbReference>
<name>A0A085JCX9_9GAMM</name>
<accession>A0A085JCX9</accession>
<dbReference type="RefSeq" id="WP_051170729.1">
    <property type="nucleotide sequence ID" value="NZ_ATMJ01000016.1"/>
</dbReference>
<dbReference type="Gene3D" id="2.60.40.3940">
    <property type="match status" value="1"/>
</dbReference>
<proteinExistence type="predicted"/>
<comment type="caution">
    <text evidence="3">The sequence shown here is derived from an EMBL/GenBank/DDBJ whole genome shotgun (WGS) entry which is preliminary data.</text>
</comment>
<evidence type="ECO:0000313" key="4">
    <source>
        <dbReference type="Proteomes" id="UP000028602"/>
    </source>
</evidence>
<reference evidence="3 4" key="1">
    <citation type="submission" date="2014-05" db="EMBL/GenBank/DDBJ databases">
        <title>ATOL: Assembling a taxonomically balanced genome-scale reconstruction of the evolutionary history of the Enterobacteriaceae.</title>
        <authorList>
            <person name="Plunkett G.III."/>
            <person name="Neeno-Eckwall E.C."/>
            <person name="Glasner J.D."/>
            <person name="Perna N.T."/>
        </authorList>
    </citation>
    <scope>NUCLEOTIDE SEQUENCE [LARGE SCALE GENOMIC DNA]</scope>
    <source>
        <strain evidence="3 4">ATCC 33301</strain>
    </source>
</reference>
<evidence type="ECO:0000259" key="2">
    <source>
        <dbReference type="Pfam" id="PF21882"/>
    </source>
</evidence>
<dbReference type="Pfam" id="PF21882">
    <property type="entry name" value="Gp53-like_C"/>
    <property type="match status" value="1"/>
</dbReference>
<dbReference type="AlphaFoldDB" id="A0A085JCX9"/>
<dbReference type="InterPro" id="IPR051934">
    <property type="entry name" value="Phage_Tail_Fiber_Structural"/>
</dbReference>
<organism evidence="3 4">
    <name type="scientific">Tatumella ptyseos ATCC 33301</name>
    <dbReference type="NCBI Taxonomy" id="1005995"/>
    <lineage>
        <taxon>Bacteria</taxon>
        <taxon>Pseudomonadati</taxon>
        <taxon>Pseudomonadota</taxon>
        <taxon>Gammaproteobacteria</taxon>
        <taxon>Enterobacterales</taxon>
        <taxon>Erwiniaceae</taxon>
        <taxon>Tatumella</taxon>
    </lineage>
</organism>
<feature type="domain" description="Putative tail fiber protein gp53-like C-terminal" evidence="2">
    <location>
        <begin position="365"/>
        <end position="443"/>
    </location>
</feature>
<dbReference type="InterPro" id="IPR022225">
    <property type="entry name" value="Phage_tail_fibre_N"/>
</dbReference>
<gene>
    <name evidence="3" type="ORF">GTPT_2515</name>
</gene>
<evidence type="ECO:0000313" key="3">
    <source>
        <dbReference type="EMBL" id="KFD18325.1"/>
    </source>
</evidence>
<protein>
    <submittedName>
        <fullName evidence="3">Tail fiber protein</fullName>
    </submittedName>
</protein>
<dbReference type="PANTHER" id="PTHR35191">
    <property type="entry name" value="PROPHAGE SIDE TAIL FIBER PROTEIN HOMOLOG STFQ-RELATED"/>
    <property type="match status" value="1"/>
</dbReference>
<feature type="domain" description="Phage tail fibre protein N-terminal" evidence="1">
    <location>
        <begin position="2"/>
        <end position="134"/>
    </location>
</feature>
<evidence type="ECO:0000259" key="1">
    <source>
        <dbReference type="Pfam" id="PF12571"/>
    </source>
</evidence>
<dbReference type="Proteomes" id="UP000028602">
    <property type="component" value="Unassembled WGS sequence"/>
</dbReference>
<dbReference type="Gene3D" id="6.20.70.20">
    <property type="match status" value="1"/>
</dbReference>
<dbReference type="EMBL" id="JMPR01000038">
    <property type="protein sequence ID" value="KFD18325.1"/>
    <property type="molecule type" value="Genomic_DNA"/>
</dbReference>